<feature type="transmembrane region" description="Helical" evidence="6">
    <location>
        <begin position="143"/>
        <end position="162"/>
    </location>
</feature>
<dbReference type="Proteomes" id="UP000266677">
    <property type="component" value="Unassembled WGS sequence"/>
</dbReference>
<dbReference type="AlphaFoldDB" id="A0A3A4KIW3"/>
<comment type="subcellular location">
    <subcellularLocation>
        <location evidence="1">Cell membrane</location>
        <topology evidence="1">Multi-pass membrane protein</topology>
    </subcellularLocation>
</comment>
<evidence type="ECO:0000313" key="9">
    <source>
        <dbReference type="Proteomes" id="UP000266677"/>
    </source>
</evidence>
<comment type="caution">
    <text evidence="8">The sequence shown here is derived from an EMBL/GenBank/DDBJ whole genome shotgun (WGS) entry which is preliminary data.</text>
</comment>
<dbReference type="InterPro" id="IPR011701">
    <property type="entry name" value="MFS"/>
</dbReference>
<gene>
    <name evidence="8" type="ORF">D5S18_15320</name>
</gene>
<dbReference type="CDD" id="cd17324">
    <property type="entry name" value="MFS_NepI_like"/>
    <property type="match status" value="1"/>
</dbReference>
<accession>A0A3A4KIW3</accession>
<feature type="transmembrane region" description="Helical" evidence="6">
    <location>
        <begin position="110"/>
        <end position="131"/>
    </location>
</feature>
<dbReference type="Pfam" id="PF07690">
    <property type="entry name" value="MFS_1"/>
    <property type="match status" value="1"/>
</dbReference>
<feature type="transmembrane region" description="Helical" evidence="6">
    <location>
        <begin position="227"/>
        <end position="246"/>
    </location>
</feature>
<evidence type="ECO:0000256" key="5">
    <source>
        <dbReference type="SAM" id="MobiDB-lite"/>
    </source>
</evidence>
<dbReference type="GO" id="GO:0005886">
    <property type="term" value="C:plasma membrane"/>
    <property type="evidence" value="ECO:0007669"/>
    <property type="project" value="UniProtKB-SubCell"/>
</dbReference>
<feature type="transmembrane region" description="Helical" evidence="6">
    <location>
        <begin position="58"/>
        <end position="77"/>
    </location>
</feature>
<evidence type="ECO:0000256" key="2">
    <source>
        <dbReference type="ARBA" id="ARBA00022692"/>
    </source>
</evidence>
<feature type="transmembrane region" description="Helical" evidence="6">
    <location>
        <begin position="174"/>
        <end position="193"/>
    </location>
</feature>
<evidence type="ECO:0000256" key="6">
    <source>
        <dbReference type="SAM" id="Phobius"/>
    </source>
</evidence>
<evidence type="ECO:0000259" key="7">
    <source>
        <dbReference type="PROSITE" id="PS50850"/>
    </source>
</evidence>
<feature type="transmembrane region" description="Helical" evidence="6">
    <location>
        <begin position="342"/>
        <end position="365"/>
    </location>
</feature>
<feature type="transmembrane region" description="Helical" evidence="6">
    <location>
        <begin position="284"/>
        <end position="303"/>
    </location>
</feature>
<dbReference type="PANTHER" id="PTHR42910:SF1">
    <property type="entry name" value="MAJOR FACILITATOR SUPERFAMILY (MFS) PROFILE DOMAIN-CONTAINING PROTEIN"/>
    <property type="match status" value="1"/>
</dbReference>
<feature type="transmembrane region" description="Helical" evidence="6">
    <location>
        <begin position="86"/>
        <end position="104"/>
    </location>
</feature>
<sequence length="425" mass="44031">MSHSCAPEITRTPPGLRTGSTTLLAVAAGLLVANIYYAQPMLTWIGRDMGVAESDLGLVTALTQAGLLTGLILLVPLGDRYRKRTLIVWQTLAAAVGLAAIAMATATWVFFLANAIVGVVASVAQLITAYGATVSAPEQRGRAVGVITSGVVLGILLARTISGALADVLGWRSVYFASAAVMLVLAGALRRALPADPLPTERRPYGQLIGSLFTLTVREPVFRTRSLLGLFMFAAFGALWGSMALPLSDGPWHLSIGQIGLFGIAGAAGALGAARAGALADRGWGGRITGASVVLLTASWLLIGQLPSILVLLTIGIVVLDLAGQALHVINQDLIVRIDPAASSVLIGSYMVYYSLGFGGGAYAATAVYSSGGWTAVCLLGAALSLAATAIWAFDTLRDRRTGAPRTRAFPTHHAESGTATDQLR</sequence>
<feature type="transmembrane region" description="Helical" evidence="6">
    <location>
        <begin position="21"/>
        <end position="38"/>
    </location>
</feature>
<dbReference type="EMBL" id="QZFU01000019">
    <property type="protein sequence ID" value="RJO74812.1"/>
    <property type="molecule type" value="Genomic_DNA"/>
</dbReference>
<organism evidence="8 9">
    <name type="scientific">Nocardia panacis</name>
    <dbReference type="NCBI Taxonomy" id="2340916"/>
    <lineage>
        <taxon>Bacteria</taxon>
        <taxon>Bacillati</taxon>
        <taxon>Actinomycetota</taxon>
        <taxon>Actinomycetes</taxon>
        <taxon>Mycobacteriales</taxon>
        <taxon>Nocardiaceae</taxon>
        <taxon>Nocardia</taxon>
    </lineage>
</organism>
<feature type="domain" description="Major facilitator superfamily (MFS) profile" evidence="7">
    <location>
        <begin position="20"/>
        <end position="400"/>
    </location>
</feature>
<protein>
    <submittedName>
        <fullName evidence="8">MFS transporter</fullName>
    </submittedName>
</protein>
<dbReference type="InterPro" id="IPR036259">
    <property type="entry name" value="MFS_trans_sf"/>
</dbReference>
<dbReference type="SUPFAM" id="SSF103473">
    <property type="entry name" value="MFS general substrate transporter"/>
    <property type="match status" value="1"/>
</dbReference>
<keyword evidence="9" id="KW-1185">Reference proteome</keyword>
<feature type="transmembrane region" description="Helical" evidence="6">
    <location>
        <begin position="371"/>
        <end position="394"/>
    </location>
</feature>
<proteinExistence type="predicted"/>
<dbReference type="Gene3D" id="1.20.1250.20">
    <property type="entry name" value="MFS general substrate transporter like domains"/>
    <property type="match status" value="1"/>
</dbReference>
<dbReference type="OrthoDB" id="9815356at2"/>
<reference evidence="8 9" key="1">
    <citation type="submission" date="2018-09" db="EMBL/GenBank/DDBJ databases">
        <title>YIM PH21274 draft genome.</title>
        <authorList>
            <person name="Miao C."/>
        </authorList>
    </citation>
    <scope>NUCLEOTIDE SEQUENCE [LARGE SCALE GENOMIC DNA]</scope>
    <source>
        <strain evidence="8 9">YIM PH 21724</strain>
    </source>
</reference>
<dbReference type="PROSITE" id="PS50850">
    <property type="entry name" value="MFS"/>
    <property type="match status" value="1"/>
</dbReference>
<dbReference type="RefSeq" id="WP_120041497.1">
    <property type="nucleotide sequence ID" value="NZ_QZFU01000019.1"/>
</dbReference>
<name>A0A3A4KIW3_9NOCA</name>
<evidence type="ECO:0000256" key="3">
    <source>
        <dbReference type="ARBA" id="ARBA00022989"/>
    </source>
</evidence>
<dbReference type="GO" id="GO:0022857">
    <property type="term" value="F:transmembrane transporter activity"/>
    <property type="evidence" value="ECO:0007669"/>
    <property type="project" value="InterPro"/>
</dbReference>
<keyword evidence="2 6" id="KW-0812">Transmembrane</keyword>
<feature type="region of interest" description="Disordered" evidence="5">
    <location>
        <begin position="404"/>
        <end position="425"/>
    </location>
</feature>
<dbReference type="PANTHER" id="PTHR42910">
    <property type="entry name" value="TRANSPORTER SCO4007-RELATED"/>
    <property type="match status" value="1"/>
</dbReference>
<evidence type="ECO:0000256" key="4">
    <source>
        <dbReference type="ARBA" id="ARBA00023136"/>
    </source>
</evidence>
<feature type="transmembrane region" description="Helical" evidence="6">
    <location>
        <begin position="309"/>
        <end position="330"/>
    </location>
</feature>
<dbReference type="InterPro" id="IPR020846">
    <property type="entry name" value="MFS_dom"/>
</dbReference>
<keyword evidence="3 6" id="KW-1133">Transmembrane helix</keyword>
<evidence type="ECO:0000313" key="8">
    <source>
        <dbReference type="EMBL" id="RJO74812.1"/>
    </source>
</evidence>
<feature type="transmembrane region" description="Helical" evidence="6">
    <location>
        <begin position="252"/>
        <end position="272"/>
    </location>
</feature>
<keyword evidence="4 6" id="KW-0472">Membrane</keyword>
<evidence type="ECO:0000256" key="1">
    <source>
        <dbReference type="ARBA" id="ARBA00004651"/>
    </source>
</evidence>